<evidence type="ECO:0000256" key="2">
    <source>
        <dbReference type="ARBA" id="ARBA00022729"/>
    </source>
</evidence>
<comment type="similarity">
    <text evidence="1 6">Belongs to the 11S seed storage protein (globulins) family.</text>
</comment>
<dbReference type="SUPFAM" id="SSF51182">
    <property type="entry name" value="RmlC-like cupins"/>
    <property type="match status" value="1"/>
</dbReference>
<feature type="domain" description="Cupin type-1" evidence="8">
    <location>
        <begin position="299"/>
        <end position="448"/>
    </location>
</feature>
<evidence type="ECO:0000256" key="6">
    <source>
        <dbReference type="RuleBase" id="RU003681"/>
    </source>
</evidence>
<comment type="subunit">
    <text evidence="6">Hexamer; each subunit is composed of an acidic and a basic chain derived from a single precursor and linked by a disulfide bond.</text>
</comment>
<dbReference type="FunFam" id="2.60.120.10:FF:000073">
    <property type="entry name" value="Glycinin G1"/>
    <property type="match status" value="1"/>
</dbReference>
<evidence type="ECO:0000256" key="1">
    <source>
        <dbReference type="ARBA" id="ARBA00007178"/>
    </source>
</evidence>
<accession>A0AAV8UAJ5</accession>
<dbReference type="PANTHER" id="PTHR31189:SF35">
    <property type="entry name" value="12S SEED STORAGE PROTEIN CRB"/>
    <property type="match status" value="1"/>
</dbReference>
<dbReference type="CDD" id="cd02242">
    <property type="entry name" value="cupin_11S_legumin_N"/>
    <property type="match status" value="1"/>
</dbReference>
<dbReference type="CDD" id="cd02243">
    <property type="entry name" value="cupin_11S_legumin_C"/>
    <property type="match status" value="1"/>
</dbReference>
<comment type="function">
    <text evidence="6">Seed storage protein.</text>
</comment>
<dbReference type="FunFam" id="2.60.120.10:FF:000124">
    <property type="entry name" value="Glycinin G5"/>
    <property type="match status" value="1"/>
</dbReference>
<evidence type="ECO:0000313" key="9">
    <source>
        <dbReference type="EMBL" id="KAJ8899494.1"/>
    </source>
</evidence>
<evidence type="ECO:0000313" key="10">
    <source>
        <dbReference type="Proteomes" id="UP001159364"/>
    </source>
</evidence>
<reference evidence="9 10" key="1">
    <citation type="submission" date="2021-09" db="EMBL/GenBank/DDBJ databases">
        <title>Genomic insights and catalytic innovation underlie evolution of tropane alkaloids biosynthesis.</title>
        <authorList>
            <person name="Wang Y.-J."/>
            <person name="Tian T."/>
            <person name="Huang J.-P."/>
            <person name="Huang S.-X."/>
        </authorList>
    </citation>
    <scope>NUCLEOTIDE SEQUENCE [LARGE SCALE GENOMIC DNA]</scope>
    <source>
        <strain evidence="9">KIB-2018</strain>
        <tissue evidence="9">Leaf</tissue>
    </source>
</reference>
<gene>
    <name evidence="9" type="ORF">K2173_018468</name>
</gene>
<dbReference type="InterPro" id="IPR006044">
    <property type="entry name" value="11S_seedstore_pln"/>
</dbReference>
<dbReference type="Pfam" id="PF00190">
    <property type="entry name" value="Cupin_1"/>
    <property type="match status" value="2"/>
</dbReference>
<dbReference type="PROSITE" id="PS00305">
    <property type="entry name" value="11S_SEED_STORAGE"/>
    <property type="match status" value="1"/>
</dbReference>
<evidence type="ECO:0000256" key="3">
    <source>
        <dbReference type="ARBA" id="ARBA00022761"/>
    </source>
</evidence>
<evidence type="ECO:0000256" key="7">
    <source>
        <dbReference type="SAM" id="MobiDB-lite"/>
    </source>
</evidence>
<dbReference type="InterPro" id="IPR014710">
    <property type="entry name" value="RmlC-like_jellyroll"/>
</dbReference>
<evidence type="ECO:0000259" key="8">
    <source>
        <dbReference type="SMART" id="SM00835"/>
    </source>
</evidence>
<dbReference type="SMART" id="SM00835">
    <property type="entry name" value="Cupin_1"/>
    <property type="match status" value="2"/>
</dbReference>
<dbReference type="PRINTS" id="PR00439">
    <property type="entry name" value="11SGLOBULIN"/>
</dbReference>
<dbReference type="GO" id="GO:0045735">
    <property type="term" value="F:nutrient reservoir activity"/>
    <property type="evidence" value="ECO:0007669"/>
    <property type="project" value="UniProtKB-KW"/>
</dbReference>
<feature type="compositionally biased region" description="Basic and acidic residues" evidence="7">
    <location>
        <begin position="267"/>
        <end position="284"/>
    </location>
</feature>
<dbReference type="Gene3D" id="2.60.120.10">
    <property type="entry name" value="Jelly Rolls"/>
    <property type="match status" value="2"/>
</dbReference>
<evidence type="ECO:0000256" key="5">
    <source>
        <dbReference type="ARBA" id="ARBA00023157"/>
    </source>
</evidence>
<dbReference type="InterPro" id="IPR011051">
    <property type="entry name" value="RmlC_Cupin_sf"/>
</dbReference>
<sequence>MAKRFMLSLSFCLLVLFQGSLARRQYQQQNECQLKRINAVEPDNRVECEAGIIESWDPSNHQQFRCAGVAVVRRLMQPNGLLLPSYSNSPQLIYIVRGTGMTGMLLPGCPETFQESQQSEGQGSSRFQDQHQKIRRFREGDILAIPAGVSHWCYNDGKEPVVTVSLFDISNSDNQLDNNPRNFYLAGNPEEVFQQTQEQRERQPPLYRRGQQSSCNNIFCGMDTRFIAEAFNVDEQVARRLQGENDNRGNIVKVKGGLQVVRPPTRLQEERAESEERDRERQRRANGIEETICTMRIKENIGDPSRADIFTPEAGRISTINSHNLPVLRSIQLSAERGVLYKDALVLPHWNLNAHSIMYVIRGRARCQVVDQNGDTVFDGEVREGQVLTVPQNFAVVKRAERERFEWISFKTNDNAMAAPLAGRTSAIRAMPVEVLANAFRISIEDARRIKFGQQETTLGSSKSQPGRAAA</sequence>
<dbReference type="InterPro" id="IPR006045">
    <property type="entry name" value="Cupin_1"/>
</dbReference>
<keyword evidence="2 6" id="KW-0732">Signal</keyword>
<name>A0AAV8UAJ5_9ROSI</name>
<dbReference type="InterPro" id="IPR022379">
    <property type="entry name" value="11S_seedstore_CS"/>
</dbReference>
<keyword evidence="10" id="KW-1185">Reference proteome</keyword>
<dbReference type="GO" id="GO:0048316">
    <property type="term" value="P:seed development"/>
    <property type="evidence" value="ECO:0007669"/>
    <property type="project" value="UniProtKB-ARBA"/>
</dbReference>
<dbReference type="Proteomes" id="UP001159364">
    <property type="component" value="Linkage Group LG08"/>
</dbReference>
<dbReference type="InterPro" id="IPR050253">
    <property type="entry name" value="Seed_Storage-Functional"/>
</dbReference>
<dbReference type="PANTHER" id="PTHR31189">
    <property type="entry name" value="OS03G0336100 PROTEIN-RELATED"/>
    <property type="match status" value="1"/>
</dbReference>
<protein>
    <recommendedName>
        <fullName evidence="8">Cupin type-1 domain-containing protein</fullName>
    </recommendedName>
</protein>
<keyword evidence="4 6" id="KW-0708">Seed storage protein</keyword>
<dbReference type="AlphaFoldDB" id="A0AAV8UAJ5"/>
<comment type="caution">
    <text evidence="9">The sequence shown here is derived from an EMBL/GenBank/DDBJ whole genome shotgun (WGS) entry which is preliminary data.</text>
</comment>
<keyword evidence="5 6" id="KW-1015">Disulfide bond</keyword>
<feature type="domain" description="Cupin type-1" evidence="8">
    <location>
        <begin position="37"/>
        <end position="239"/>
    </location>
</feature>
<feature type="chain" id="PRO_5043099181" description="Cupin type-1 domain-containing protein" evidence="6">
    <location>
        <begin position="23"/>
        <end position="471"/>
    </location>
</feature>
<organism evidence="9 10">
    <name type="scientific">Erythroxylum novogranatense</name>
    <dbReference type="NCBI Taxonomy" id="1862640"/>
    <lineage>
        <taxon>Eukaryota</taxon>
        <taxon>Viridiplantae</taxon>
        <taxon>Streptophyta</taxon>
        <taxon>Embryophyta</taxon>
        <taxon>Tracheophyta</taxon>
        <taxon>Spermatophyta</taxon>
        <taxon>Magnoliopsida</taxon>
        <taxon>eudicotyledons</taxon>
        <taxon>Gunneridae</taxon>
        <taxon>Pentapetalae</taxon>
        <taxon>rosids</taxon>
        <taxon>fabids</taxon>
        <taxon>Malpighiales</taxon>
        <taxon>Erythroxylaceae</taxon>
        <taxon>Erythroxylum</taxon>
    </lineage>
</organism>
<feature type="signal peptide" evidence="6">
    <location>
        <begin position="1"/>
        <end position="22"/>
    </location>
</feature>
<proteinExistence type="inferred from homology"/>
<dbReference type="EMBL" id="JAIWQS010000008">
    <property type="protein sequence ID" value="KAJ8899494.1"/>
    <property type="molecule type" value="Genomic_DNA"/>
</dbReference>
<keyword evidence="3 6" id="KW-0758">Storage protein</keyword>
<feature type="region of interest" description="Disordered" evidence="7">
    <location>
        <begin position="262"/>
        <end position="284"/>
    </location>
</feature>
<evidence type="ECO:0000256" key="4">
    <source>
        <dbReference type="ARBA" id="ARBA00023129"/>
    </source>
</evidence>